<dbReference type="Proteomes" id="UP000198668">
    <property type="component" value="Unassembled WGS sequence"/>
</dbReference>
<name>A0A1I3BNM1_9LACT</name>
<evidence type="ECO:0000313" key="2">
    <source>
        <dbReference type="Proteomes" id="UP000198668"/>
    </source>
</evidence>
<proteinExistence type="predicted"/>
<dbReference type="AlphaFoldDB" id="A0A1I3BNM1"/>
<accession>A0A1I3BNM1</accession>
<evidence type="ECO:0000313" key="1">
    <source>
        <dbReference type="EMBL" id="SFH63885.1"/>
    </source>
</evidence>
<dbReference type="EMBL" id="FOQE01000008">
    <property type="protein sequence ID" value="SFH63885.1"/>
    <property type="molecule type" value="Genomic_DNA"/>
</dbReference>
<gene>
    <name evidence="1" type="ORF">SAMN04489868_10819</name>
</gene>
<protein>
    <submittedName>
        <fullName evidence="1">Uncharacterized protein</fullName>
    </submittedName>
</protein>
<sequence length="96" mass="11092">MLLSKKVTKMEDLKINGSISMPGTLFDLPKLYNQAREIQRAIELFGKSNQFYTYADIGIFQLFLKSSDPQQLQHFIPEELLQYNIGLRLLKILPST</sequence>
<organism evidence="1 2">
    <name type="scientific">Pisciglobus halotolerans</name>
    <dbReference type="NCBI Taxonomy" id="745365"/>
    <lineage>
        <taxon>Bacteria</taxon>
        <taxon>Bacillati</taxon>
        <taxon>Bacillota</taxon>
        <taxon>Bacilli</taxon>
        <taxon>Lactobacillales</taxon>
        <taxon>Carnobacteriaceae</taxon>
    </lineage>
</organism>
<reference evidence="1 2" key="1">
    <citation type="submission" date="2016-10" db="EMBL/GenBank/DDBJ databases">
        <authorList>
            <person name="de Groot N.N."/>
        </authorList>
    </citation>
    <scope>NUCLEOTIDE SEQUENCE [LARGE SCALE GENOMIC DNA]</scope>
    <source>
        <strain evidence="1 2">DSM 27630</strain>
    </source>
</reference>
<keyword evidence="2" id="KW-1185">Reference proteome</keyword>